<evidence type="ECO:0000256" key="5">
    <source>
        <dbReference type="ARBA" id="ARBA00023136"/>
    </source>
</evidence>
<dbReference type="PANTHER" id="PTHR21716:SF16">
    <property type="entry name" value="BLL1467 PROTEIN"/>
    <property type="match status" value="1"/>
</dbReference>
<keyword evidence="4 7" id="KW-1133">Transmembrane helix</keyword>
<dbReference type="InterPro" id="IPR002549">
    <property type="entry name" value="AI-2E-like"/>
</dbReference>
<accession>A0A939DQU1</accession>
<gene>
    <name evidence="8" type="ORF">J0A66_15760</name>
</gene>
<dbReference type="GO" id="GO:0016020">
    <property type="term" value="C:membrane"/>
    <property type="evidence" value="ECO:0007669"/>
    <property type="project" value="UniProtKB-SubCell"/>
</dbReference>
<keyword evidence="5 7" id="KW-0472">Membrane</keyword>
<dbReference type="PANTHER" id="PTHR21716">
    <property type="entry name" value="TRANSMEMBRANE PROTEIN"/>
    <property type="match status" value="1"/>
</dbReference>
<dbReference type="GO" id="GO:0055085">
    <property type="term" value="P:transmembrane transport"/>
    <property type="evidence" value="ECO:0007669"/>
    <property type="project" value="TreeGrafter"/>
</dbReference>
<feature type="transmembrane region" description="Helical" evidence="7">
    <location>
        <begin position="191"/>
        <end position="215"/>
    </location>
</feature>
<sequence>MALIMVVATLYLAKGFLLPVTVACLLALLLSPAVRSLISLRIPKVLASLVMLIISFGALIGALWLMMPAIGEWVTTAPQKIEKIMHLEQDLSASVKQLKESVENTSEKMTDAMQDIVPEQQQPIVVEQRTWPTELMTLLQNTVGNSILVLILTLFLLTSGDTLVVKLIRLKKGRQRKQMIRLFQRLRTETGHYLGAVMLINLSLGLITSLILWLLDFPLPWVWVVLVTVLRLIPYFGMSLVILLLVLVSATHFDTLLLIAAVPVGFVLLSSLYGFIIDPLVHGFRLQMNPIIVFLAVIFWGWLWGPVGAILGVPLLTVLAVFAQTLGWQTIMQILTSEPRLAVKASKS</sequence>
<evidence type="ECO:0000256" key="3">
    <source>
        <dbReference type="ARBA" id="ARBA00022692"/>
    </source>
</evidence>
<comment type="caution">
    <text evidence="8">The sequence shown here is derived from an EMBL/GenBank/DDBJ whole genome shotgun (WGS) entry which is preliminary data.</text>
</comment>
<keyword evidence="6" id="KW-0175">Coiled coil</keyword>
<feature type="transmembrane region" description="Helical" evidence="7">
    <location>
        <begin position="45"/>
        <end position="67"/>
    </location>
</feature>
<evidence type="ECO:0000256" key="1">
    <source>
        <dbReference type="ARBA" id="ARBA00004141"/>
    </source>
</evidence>
<dbReference type="EMBL" id="JAFKCV010000010">
    <property type="protein sequence ID" value="MBN7826692.1"/>
    <property type="molecule type" value="Genomic_DNA"/>
</dbReference>
<comment type="similarity">
    <text evidence="2">Belongs to the autoinducer-2 exporter (AI-2E) (TC 2.A.86) family.</text>
</comment>
<keyword evidence="3 7" id="KW-0812">Transmembrane</keyword>
<protein>
    <submittedName>
        <fullName evidence="8">AI-2E family transporter</fullName>
    </submittedName>
</protein>
<evidence type="ECO:0000313" key="9">
    <source>
        <dbReference type="Proteomes" id="UP000664654"/>
    </source>
</evidence>
<feature type="transmembrane region" description="Helical" evidence="7">
    <location>
        <begin position="221"/>
        <end position="248"/>
    </location>
</feature>
<dbReference type="RefSeq" id="WP_206574806.1">
    <property type="nucleotide sequence ID" value="NZ_JAFKCV010000010.1"/>
</dbReference>
<evidence type="ECO:0000313" key="8">
    <source>
        <dbReference type="EMBL" id="MBN7826692.1"/>
    </source>
</evidence>
<comment type="subcellular location">
    <subcellularLocation>
        <location evidence="1">Membrane</location>
        <topology evidence="1">Multi-pass membrane protein</topology>
    </subcellularLocation>
</comment>
<dbReference type="Proteomes" id="UP000664654">
    <property type="component" value="Unassembled WGS sequence"/>
</dbReference>
<evidence type="ECO:0000256" key="7">
    <source>
        <dbReference type="SAM" id="Phobius"/>
    </source>
</evidence>
<feature type="transmembrane region" description="Helical" evidence="7">
    <location>
        <begin position="255"/>
        <end position="276"/>
    </location>
</feature>
<organism evidence="8 9">
    <name type="scientific">Bowmanella dokdonensis</name>
    <dbReference type="NCBI Taxonomy" id="751969"/>
    <lineage>
        <taxon>Bacteria</taxon>
        <taxon>Pseudomonadati</taxon>
        <taxon>Pseudomonadota</taxon>
        <taxon>Gammaproteobacteria</taxon>
        <taxon>Alteromonadales</taxon>
        <taxon>Alteromonadaceae</taxon>
        <taxon>Bowmanella</taxon>
    </lineage>
</organism>
<feature type="transmembrane region" description="Helical" evidence="7">
    <location>
        <begin position="291"/>
        <end position="322"/>
    </location>
</feature>
<dbReference type="AlphaFoldDB" id="A0A939DQU1"/>
<reference evidence="8" key="1">
    <citation type="submission" date="2021-03" db="EMBL/GenBank/DDBJ databases">
        <title>novel species isolated from a fishpond in China.</title>
        <authorList>
            <person name="Lu H."/>
            <person name="Cai Z."/>
        </authorList>
    </citation>
    <scope>NUCLEOTIDE SEQUENCE</scope>
    <source>
        <strain evidence="8">JCM 30855</strain>
    </source>
</reference>
<evidence type="ECO:0000256" key="6">
    <source>
        <dbReference type="SAM" id="Coils"/>
    </source>
</evidence>
<keyword evidence="9" id="KW-1185">Reference proteome</keyword>
<feature type="transmembrane region" description="Helical" evidence="7">
    <location>
        <begin position="147"/>
        <end position="170"/>
    </location>
</feature>
<dbReference type="Pfam" id="PF01594">
    <property type="entry name" value="AI-2E_transport"/>
    <property type="match status" value="1"/>
</dbReference>
<evidence type="ECO:0000256" key="2">
    <source>
        <dbReference type="ARBA" id="ARBA00009773"/>
    </source>
</evidence>
<proteinExistence type="inferred from homology"/>
<feature type="coiled-coil region" evidence="6">
    <location>
        <begin position="88"/>
        <end position="115"/>
    </location>
</feature>
<evidence type="ECO:0000256" key="4">
    <source>
        <dbReference type="ARBA" id="ARBA00022989"/>
    </source>
</evidence>
<name>A0A939DQU1_9ALTE</name>
<feature type="transmembrane region" description="Helical" evidence="7">
    <location>
        <begin position="12"/>
        <end position="33"/>
    </location>
</feature>